<dbReference type="Gene3D" id="1.10.472.10">
    <property type="entry name" value="Cyclin-like"/>
    <property type="match status" value="1"/>
</dbReference>
<accession>A0ABQ8FCB8</accession>
<evidence type="ECO:0000256" key="1">
    <source>
        <dbReference type="SAM" id="MobiDB-lite"/>
    </source>
</evidence>
<dbReference type="Proteomes" id="UP001648503">
    <property type="component" value="Unassembled WGS sequence"/>
</dbReference>
<comment type="caution">
    <text evidence="3">The sequence shown here is derived from an EMBL/GenBank/DDBJ whole genome shotgun (WGS) entry which is preliminary data.</text>
</comment>
<feature type="region of interest" description="Disordered" evidence="1">
    <location>
        <begin position="95"/>
        <end position="117"/>
    </location>
</feature>
<proteinExistence type="predicted"/>
<evidence type="ECO:0000313" key="4">
    <source>
        <dbReference type="Proteomes" id="UP001648503"/>
    </source>
</evidence>
<organism evidence="3 4">
    <name type="scientific">Batrachochytrium salamandrivorans</name>
    <dbReference type="NCBI Taxonomy" id="1357716"/>
    <lineage>
        <taxon>Eukaryota</taxon>
        <taxon>Fungi</taxon>
        <taxon>Fungi incertae sedis</taxon>
        <taxon>Chytridiomycota</taxon>
        <taxon>Chytridiomycota incertae sedis</taxon>
        <taxon>Chytridiomycetes</taxon>
        <taxon>Rhizophydiales</taxon>
        <taxon>Rhizophydiales incertae sedis</taxon>
        <taxon>Batrachochytrium</taxon>
    </lineage>
</organism>
<gene>
    <name evidence="3" type="ORF">BASA50_006779</name>
</gene>
<sequence>METLPRTAEQLQLRLSVGAVCRAEELKRRVVARGPHTLLGGIVLTADPRLVDILCLHIACERSLEVFVPTTTAAKGAGLKIGPYMMLHRRLMEQLPSREEASRPTNSNKQDLQQSARGSKLPKLMIQFGCTQMQPQFDKIMDCFREKYSMSLSSGARSSVNWLSDDIITAVFFSVCAAIKIGIPKHRRDAEGASSKLAAKYMEFIKDHCAEELKSLNPSLSKPLQRISTPTRSAALANRSPAASTSKHSPAAPTSKRIMAEMNIDTNQVVSSPQKVRKIEDASEACVQPLAQATPRQLSRLSNTPTKPFKVASPAIAKKVHPPAAHRPTGINNLVCTQHHACNYQHCISMSKRHA</sequence>
<evidence type="ECO:0000259" key="2">
    <source>
        <dbReference type="Pfam" id="PF21913"/>
    </source>
</evidence>
<evidence type="ECO:0000313" key="3">
    <source>
        <dbReference type="EMBL" id="KAH6594308.1"/>
    </source>
</evidence>
<feature type="region of interest" description="Disordered" evidence="1">
    <location>
        <begin position="221"/>
        <end position="254"/>
    </location>
</feature>
<dbReference type="InterPro" id="IPR054113">
    <property type="entry name" value="ORC6_cyclin-like_2nd"/>
</dbReference>
<dbReference type="Pfam" id="PF21913">
    <property type="entry name" value="ORC6_2nd"/>
    <property type="match status" value="1"/>
</dbReference>
<protein>
    <recommendedName>
        <fullName evidence="2">ORC6 second cyclin-like domain-containing protein</fullName>
    </recommendedName>
</protein>
<feature type="domain" description="ORC6 second cyclin-like" evidence="2">
    <location>
        <begin position="122"/>
        <end position="186"/>
    </location>
</feature>
<feature type="compositionally biased region" description="Polar residues" evidence="1">
    <location>
        <begin position="103"/>
        <end position="117"/>
    </location>
</feature>
<name>A0ABQ8FCB8_9FUNG</name>
<dbReference type="EMBL" id="JAFCIX010000336">
    <property type="protein sequence ID" value="KAH6594308.1"/>
    <property type="molecule type" value="Genomic_DNA"/>
</dbReference>
<keyword evidence="4" id="KW-1185">Reference proteome</keyword>
<reference evidence="3 4" key="1">
    <citation type="submission" date="2021-02" db="EMBL/GenBank/DDBJ databases">
        <title>Variation within the Batrachochytrium salamandrivorans European outbreak.</title>
        <authorList>
            <person name="Kelly M."/>
            <person name="Pasmans F."/>
            <person name="Shea T.P."/>
            <person name="Munoz J.F."/>
            <person name="Carranza S."/>
            <person name="Cuomo C.A."/>
            <person name="Martel A."/>
        </authorList>
    </citation>
    <scope>NUCLEOTIDE SEQUENCE [LARGE SCALE GENOMIC DNA]</scope>
    <source>
        <strain evidence="3 4">AMFP18/2</strain>
    </source>
</reference>